<proteinExistence type="predicted"/>
<dbReference type="Proteomes" id="UP000055024">
    <property type="component" value="Unassembled WGS sequence"/>
</dbReference>
<gene>
    <name evidence="1" type="ORF">T11_14977</name>
</gene>
<dbReference type="AlphaFoldDB" id="A0A0V1I086"/>
<comment type="caution">
    <text evidence="1">The sequence shown here is derived from an EMBL/GenBank/DDBJ whole genome shotgun (WGS) entry which is preliminary data.</text>
</comment>
<evidence type="ECO:0000313" key="1">
    <source>
        <dbReference type="EMBL" id="KRZ16111.1"/>
    </source>
</evidence>
<organism evidence="1 2">
    <name type="scientific">Trichinella zimbabwensis</name>
    <dbReference type="NCBI Taxonomy" id="268475"/>
    <lineage>
        <taxon>Eukaryota</taxon>
        <taxon>Metazoa</taxon>
        <taxon>Ecdysozoa</taxon>
        <taxon>Nematoda</taxon>
        <taxon>Enoplea</taxon>
        <taxon>Dorylaimia</taxon>
        <taxon>Trichinellida</taxon>
        <taxon>Trichinellidae</taxon>
        <taxon>Trichinella</taxon>
    </lineage>
</organism>
<sequence>MFFSNGNRTTINLSKGQRLNHRAVTLQWSAAGNPSKPESLTYQTRSQVTTSGINMSGEAGKTHARKSAIRTLELRISCTLTTYPSLELNKLNYTAFLKSFLYAYSSLSKTPHDKNITPGTKTTVTQRQLLPLFFSTVNNGISIKLYTCHNSGGQLLKKRQNEMFLTARLFRPGEATQPPDAESGQEKCINKSEERAGTITPNNHTEHRITLGITPNYTEHAVCLIA</sequence>
<accession>A0A0V1I086</accession>
<dbReference type="EMBL" id="JYDP01000013">
    <property type="protein sequence ID" value="KRZ16111.1"/>
    <property type="molecule type" value="Genomic_DNA"/>
</dbReference>
<keyword evidence="2" id="KW-1185">Reference proteome</keyword>
<name>A0A0V1I086_9BILA</name>
<protein>
    <submittedName>
        <fullName evidence="1">Uncharacterized protein</fullName>
    </submittedName>
</protein>
<evidence type="ECO:0000313" key="2">
    <source>
        <dbReference type="Proteomes" id="UP000055024"/>
    </source>
</evidence>
<reference evidence="1 2" key="1">
    <citation type="submission" date="2015-01" db="EMBL/GenBank/DDBJ databases">
        <title>Evolution of Trichinella species and genotypes.</title>
        <authorList>
            <person name="Korhonen P.K."/>
            <person name="Edoardo P."/>
            <person name="Giuseppe L.R."/>
            <person name="Gasser R.B."/>
        </authorList>
    </citation>
    <scope>NUCLEOTIDE SEQUENCE [LARGE SCALE GENOMIC DNA]</scope>
    <source>
        <strain evidence="1">ISS1029</strain>
    </source>
</reference>